<dbReference type="Proteomes" id="UP000325315">
    <property type="component" value="Unassembled WGS sequence"/>
</dbReference>
<keyword evidence="2" id="KW-1185">Reference proteome</keyword>
<dbReference type="InterPro" id="IPR021109">
    <property type="entry name" value="Peptidase_aspartic_dom_sf"/>
</dbReference>
<evidence type="ECO:0000313" key="2">
    <source>
        <dbReference type="Proteomes" id="UP000325315"/>
    </source>
</evidence>
<dbReference type="Gene3D" id="2.40.70.10">
    <property type="entry name" value="Acid Proteases"/>
    <property type="match status" value="1"/>
</dbReference>
<reference evidence="2" key="1">
    <citation type="journal article" date="2019" name="Plant Biotechnol. J.">
        <title>Genome sequencing of the Australian wild diploid species Gossypium australe highlights disease resistance and delayed gland morphogenesis.</title>
        <authorList>
            <person name="Cai Y."/>
            <person name="Cai X."/>
            <person name="Wang Q."/>
            <person name="Wang P."/>
            <person name="Zhang Y."/>
            <person name="Cai C."/>
            <person name="Xu Y."/>
            <person name="Wang K."/>
            <person name="Zhou Z."/>
            <person name="Wang C."/>
            <person name="Geng S."/>
            <person name="Li B."/>
            <person name="Dong Q."/>
            <person name="Hou Y."/>
            <person name="Wang H."/>
            <person name="Ai P."/>
            <person name="Liu Z."/>
            <person name="Yi F."/>
            <person name="Sun M."/>
            <person name="An G."/>
            <person name="Cheng J."/>
            <person name="Zhang Y."/>
            <person name="Shi Q."/>
            <person name="Xie Y."/>
            <person name="Shi X."/>
            <person name="Chang Y."/>
            <person name="Huang F."/>
            <person name="Chen Y."/>
            <person name="Hong S."/>
            <person name="Mi L."/>
            <person name="Sun Q."/>
            <person name="Zhang L."/>
            <person name="Zhou B."/>
            <person name="Peng R."/>
            <person name="Zhang X."/>
            <person name="Liu F."/>
        </authorList>
    </citation>
    <scope>NUCLEOTIDE SEQUENCE [LARGE SCALE GENOMIC DNA]</scope>
    <source>
        <strain evidence="2">cv. PA1801</strain>
    </source>
</reference>
<dbReference type="PANTHER" id="PTHR33067:SF35">
    <property type="entry name" value="ASPARTIC PEPTIDASE DDI1-TYPE DOMAIN-CONTAINING PROTEIN"/>
    <property type="match status" value="1"/>
</dbReference>
<dbReference type="AlphaFoldDB" id="A0A5B6X647"/>
<evidence type="ECO:0000313" key="1">
    <source>
        <dbReference type="EMBL" id="KAA3488367.1"/>
    </source>
</evidence>
<accession>A0A5B6X647</accession>
<sequence length="295" mass="33586">MIHGLENQIGQLAKLVSKIPQGNLPCNTETNPKEQIKAITIRNVERLVEPEKKSKLDAIVKTFSQMPKYVNFLKELLTNKWKLDDLLTVVLNTVCSAIFQNKLPIKLKDPRSFTIPFLIGSLNVEKALANLRASINVMPYKMLKQLGLREPKPTKMSYQLTDKSIKYPRVIIEDVLTKVDKFIFPVDFVILDMDEDIEVPMILGRPLLATVRTVIDVGTGELMLRVGDEKITLQTHDFVRIPSEQDDTNCPVNVSNHVPQRSLQEIPHENLLEPCFRQSNRTQGESEERMVSSTN</sequence>
<gene>
    <name evidence="1" type="ORF">EPI10_032130</name>
</gene>
<name>A0A5B6X647_9ROSI</name>
<proteinExistence type="predicted"/>
<dbReference type="CDD" id="cd00303">
    <property type="entry name" value="retropepsin_like"/>
    <property type="match status" value="1"/>
</dbReference>
<comment type="caution">
    <text evidence="1">The sequence shown here is derived from an EMBL/GenBank/DDBJ whole genome shotgun (WGS) entry which is preliminary data.</text>
</comment>
<dbReference type="EMBL" id="SMMG02000001">
    <property type="protein sequence ID" value="KAA3488367.1"/>
    <property type="molecule type" value="Genomic_DNA"/>
</dbReference>
<protein>
    <submittedName>
        <fullName evidence="1">Retrovirus-related Pol polyprotein from transposon 17.6</fullName>
    </submittedName>
</protein>
<organism evidence="1 2">
    <name type="scientific">Gossypium australe</name>
    <dbReference type="NCBI Taxonomy" id="47621"/>
    <lineage>
        <taxon>Eukaryota</taxon>
        <taxon>Viridiplantae</taxon>
        <taxon>Streptophyta</taxon>
        <taxon>Embryophyta</taxon>
        <taxon>Tracheophyta</taxon>
        <taxon>Spermatophyta</taxon>
        <taxon>Magnoliopsida</taxon>
        <taxon>eudicotyledons</taxon>
        <taxon>Gunneridae</taxon>
        <taxon>Pentapetalae</taxon>
        <taxon>rosids</taxon>
        <taxon>malvids</taxon>
        <taxon>Malvales</taxon>
        <taxon>Malvaceae</taxon>
        <taxon>Malvoideae</taxon>
        <taxon>Gossypium</taxon>
    </lineage>
</organism>
<dbReference type="PANTHER" id="PTHR33067">
    <property type="entry name" value="RNA-DIRECTED DNA POLYMERASE-RELATED"/>
    <property type="match status" value="1"/>
</dbReference>